<evidence type="ECO:0000259" key="1">
    <source>
        <dbReference type="Pfam" id="PF25275"/>
    </source>
</evidence>
<evidence type="ECO:0000313" key="2">
    <source>
        <dbReference type="EMBL" id="QDV51352.1"/>
    </source>
</evidence>
<dbReference type="InterPro" id="IPR033803">
    <property type="entry name" value="CBD-like_Golvesin-Xly"/>
</dbReference>
<dbReference type="AlphaFoldDB" id="A0A518IE23"/>
<evidence type="ECO:0000313" key="3">
    <source>
        <dbReference type="Proteomes" id="UP000318313"/>
    </source>
</evidence>
<dbReference type="KEGG" id="gfm:Enr17x_34080"/>
<organism evidence="2 3">
    <name type="scientific">Gimesia fumaroli</name>
    <dbReference type="NCBI Taxonomy" id="2527976"/>
    <lineage>
        <taxon>Bacteria</taxon>
        <taxon>Pseudomonadati</taxon>
        <taxon>Planctomycetota</taxon>
        <taxon>Planctomycetia</taxon>
        <taxon>Planctomycetales</taxon>
        <taxon>Planctomycetaceae</taxon>
        <taxon>Gimesia</taxon>
    </lineage>
</organism>
<keyword evidence="3" id="KW-1185">Reference proteome</keyword>
<proteinExistence type="predicted"/>
<feature type="domain" description="Golvesin/Xly CBD-like" evidence="1">
    <location>
        <begin position="56"/>
        <end position="147"/>
    </location>
</feature>
<protein>
    <recommendedName>
        <fullName evidence="1">Golvesin/Xly CBD-like domain-containing protein</fullName>
    </recommendedName>
</protein>
<sequence>MLISNWLSSLVSRIRRRPRYNSRARRAIRKRWQAIQQNRLTTVDRLEDRTLLTAQIIDNGDTGFSQTGTWISASGNPTFYQGDYSYVDGVGGTGQNTSSWAFSNLSAGTYRVSGTWVPEPNGGATNMPVTISGIVGGDVSMSVNEQVLEHDLFDDGFYWQDLGYFQQWHNYSNDFR</sequence>
<dbReference type="RefSeq" id="WP_198000615.1">
    <property type="nucleotide sequence ID" value="NZ_CP037452.1"/>
</dbReference>
<name>A0A518IE23_9PLAN</name>
<reference evidence="2 3" key="1">
    <citation type="submission" date="2019-03" db="EMBL/GenBank/DDBJ databases">
        <title>Deep-cultivation of Planctomycetes and their phenomic and genomic characterization uncovers novel biology.</title>
        <authorList>
            <person name="Wiegand S."/>
            <person name="Jogler M."/>
            <person name="Boedeker C."/>
            <person name="Pinto D."/>
            <person name="Vollmers J."/>
            <person name="Rivas-Marin E."/>
            <person name="Kohn T."/>
            <person name="Peeters S.H."/>
            <person name="Heuer A."/>
            <person name="Rast P."/>
            <person name="Oberbeckmann S."/>
            <person name="Bunk B."/>
            <person name="Jeske O."/>
            <person name="Meyerdierks A."/>
            <person name="Storesund J.E."/>
            <person name="Kallscheuer N."/>
            <person name="Luecker S."/>
            <person name="Lage O.M."/>
            <person name="Pohl T."/>
            <person name="Merkel B.J."/>
            <person name="Hornburger P."/>
            <person name="Mueller R.-W."/>
            <person name="Bruemmer F."/>
            <person name="Labrenz M."/>
            <person name="Spormann A.M."/>
            <person name="Op den Camp H."/>
            <person name="Overmann J."/>
            <person name="Amann R."/>
            <person name="Jetten M.S.M."/>
            <person name="Mascher T."/>
            <person name="Medema M.H."/>
            <person name="Devos D.P."/>
            <person name="Kaster A.-K."/>
            <person name="Ovreas L."/>
            <person name="Rohde M."/>
            <person name="Galperin M.Y."/>
            <person name="Jogler C."/>
        </authorList>
    </citation>
    <scope>NUCLEOTIDE SEQUENCE [LARGE SCALE GENOMIC DNA]</scope>
    <source>
        <strain evidence="2 3">Enr17</strain>
    </source>
</reference>
<dbReference type="Pfam" id="PF25275">
    <property type="entry name" value="Golvesin_C"/>
    <property type="match status" value="1"/>
</dbReference>
<accession>A0A518IE23</accession>
<gene>
    <name evidence="2" type="ORF">Enr17x_34080</name>
</gene>
<dbReference type="EMBL" id="CP037452">
    <property type="protein sequence ID" value="QDV51352.1"/>
    <property type="molecule type" value="Genomic_DNA"/>
</dbReference>
<dbReference type="Proteomes" id="UP000318313">
    <property type="component" value="Chromosome"/>
</dbReference>